<keyword evidence="12" id="KW-1185">Reference proteome</keyword>
<evidence type="ECO:0000256" key="2">
    <source>
        <dbReference type="ARBA" id="ARBA00008661"/>
    </source>
</evidence>
<evidence type="ECO:0000256" key="6">
    <source>
        <dbReference type="ARBA" id="ARBA00022968"/>
    </source>
</evidence>
<dbReference type="GO" id="GO:0016758">
    <property type="term" value="F:hexosyltransferase activity"/>
    <property type="evidence" value="ECO:0007669"/>
    <property type="project" value="InterPro"/>
</dbReference>
<dbReference type="GO" id="GO:0000139">
    <property type="term" value="C:Golgi membrane"/>
    <property type="evidence" value="ECO:0007669"/>
    <property type="project" value="UniProtKB-SubCell"/>
</dbReference>
<evidence type="ECO:0000256" key="5">
    <source>
        <dbReference type="ARBA" id="ARBA00022692"/>
    </source>
</evidence>
<keyword evidence="7" id="KW-1133">Transmembrane helix</keyword>
<dbReference type="STRING" id="102285.A0A0R3T7C2"/>
<evidence type="ECO:0000256" key="9">
    <source>
        <dbReference type="ARBA" id="ARBA00023136"/>
    </source>
</evidence>
<dbReference type="InterPro" id="IPR002659">
    <property type="entry name" value="Glyco_trans_31"/>
</dbReference>
<evidence type="ECO:0000256" key="3">
    <source>
        <dbReference type="ARBA" id="ARBA00022676"/>
    </source>
</evidence>
<evidence type="ECO:0000256" key="7">
    <source>
        <dbReference type="ARBA" id="ARBA00022989"/>
    </source>
</evidence>
<dbReference type="AlphaFoldDB" id="A0A0R3T7C2"/>
<dbReference type="Pfam" id="PF01762">
    <property type="entry name" value="Galactosyl_T"/>
    <property type="match status" value="1"/>
</dbReference>
<dbReference type="GO" id="GO:0006493">
    <property type="term" value="P:protein O-linked glycosylation"/>
    <property type="evidence" value="ECO:0007669"/>
    <property type="project" value="TreeGrafter"/>
</dbReference>
<dbReference type="OrthoDB" id="2139606at2759"/>
<reference evidence="13" key="1">
    <citation type="submission" date="2017-02" db="UniProtKB">
        <authorList>
            <consortium name="WormBaseParasite"/>
        </authorList>
    </citation>
    <scope>IDENTIFICATION</scope>
</reference>
<evidence type="ECO:0000256" key="4">
    <source>
        <dbReference type="ARBA" id="ARBA00022679"/>
    </source>
</evidence>
<dbReference type="EC" id="2.4.1.-" evidence="10"/>
<dbReference type="WBParaSite" id="HNAJ_0000296001-mRNA-1">
    <property type="protein sequence ID" value="HNAJ_0000296001-mRNA-1"/>
    <property type="gene ID" value="HNAJ_0000296001"/>
</dbReference>
<keyword evidence="3 10" id="KW-0328">Glycosyltransferase</keyword>
<evidence type="ECO:0000313" key="12">
    <source>
        <dbReference type="Proteomes" id="UP000278807"/>
    </source>
</evidence>
<evidence type="ECO:0000256" key="1">
    <source>
        <dbReference type="ARBA" id="ARBA00004323"/>
    </source>
</evidence>
<keyword evidence="4" id="KW-0808">Transferase</keyword>
<keyword evidence="9" id="KW-0472">Membrane</keyword>
<keyword evidence="8 10" id="KW-0333">Golgi apparatus</keyword>
<dbReference type="PANTHER" id="PTHR11214">
    <property type="entry name" value="BETA-1,3-N-ACETYLGLUCOSAMINYLTRANSFERASE"/>
    <property type="match status" value="1"/>
</dbReference>
<proteinExistence type="inferred from homology"/>
<evidence type="ECO:0000313" key="13">
    <source>
        <dbReference type="WBParaSite" id="HNAJ_0000296001-mRNA-1"/>
    </source>
</evidence>
<accession>A0A0R3T7C2</accession>
<gene>
    <name evidence="11" type="ORF">HNAJ_LOCUS2959</name>
</gene>
<comment type="subcellular location">
    <subcellularLocation>
        <location evidence="1 10">Golgi apparatus membrane</location>
        <topology evidence="1 10">Single-pass type II membrane protein</topology>
    </subcellularLocation>
</comment>
<name>A0A0R3T7C2_RODNA</name>
<evidence type="ECO:0000313" key="11">
    <source>
        <dbReference type="EMBL" id="VDN98818.1"/>
    </source>
</evidence>
<organism evidence="13">
    <name type="scientific">Rodentolepis nana</name>
    <name type="common">Dwarf tapeworm</name>
    <name type="synonym">Hymenolepis nana</name>
    <dbReference type="NCBI Taxonomy" id="102285"/>
    <lineage>
        <taxon>Eukaryota</taxon>
        <taxon>Metazoa</taxon>
        <taxon>Spiralia</taxon>
        <taxon>Lophotrochozoa</taxon>
        <taxon>Platyhelminthes</taxon>
        <taxon>Cestoda</taxon>
        <taxon>Eucestoda</taxon>
        <taxon>Cyclophyllidea</taxon>
        <taxon>Hymenolepididae</taxon>
        <taxon>Rodentolepis</taxon>
    </lineage>
</organism>
<dbReference type="EMBL" id="UZAE01001602">
    <property type="protein sequence ID" value="VDN98818.1"/>
    <property type="molecule type" value="Genomic_DNA"/>
</dbReference>
<dbReference type="Proteomes" id="UP000278807">
    <property type="component" value="Unassembled WGS sequence"/>
</dbReference>
<dbReference type="PANTHER" id="PTHR11214:SF376">
    <property type="entry name" value="HEXOSYLTRANSFERASE"/>
    <property type="match status" value="1"/>
</dbReference>
<protein>
    <recommendedName>
        <fullName evidence="10">Hexosyltransferase</fullName>
        <ecNumber evidence="10">2.4.1.-</ecNumber>
    </recommendedName>
</protein>
<evidence type="ECO:0000256" key="10">
    <source>
        <dbReference type="RuleBase" id="RU363063"/>
    </source>
</evidence>
<evidence type="ECO:0000256" key="8">
    <source>
        <dbReference type="ARBA" id="ARBA00023034"/>
    </source>
</evidence>
<keyword evidence="6" id="KW-0735">Signal-anchor</keyword>
<comment type="similarity">
    <text evidence="2 10">Belongs to the glycosyltransferase 31 family.</text>
</comment>
<keyword evidence="5" id="KW-0812">Transmembrane</keyword>
<reference evidence="11 12" key="2">
    <citation type="submission" date="2018-11" db="EMBL/GenBank/DDBJ databases">
        <authorList>
            <consortium name="Pathogen Informatics"/>
        </authorList>
    </citation>
    <scope>NUCLEOTIDE SEQUENCE [LARGE SCALE GENOMIC DNA]</scope>
</reference>
<sequence length="453" mass="52904">MFIRVGRRRVLLIVTILVLATCFLMLLLLKPYPVNPNSPYALWRSKVNCDWNKVITGNTSGIYEFILCYNVRDIENGLEETELTTIQESKIRINGSNKMLTFEELSKIPDNEWLPDFDTSVYKLYPQTIPLNETTLLIKLNKSLKKPPINNPTIRFLQVPSKVCPPVEIEYSEIGITNVPHHDVVIIYKSAVYNFESRNRIRKFYHLDRYDLKIDLVFSIGMPTTMESNVFQRDGFNVTLTGRAGKKMLEHIQSPQETFDTLKQEMKEHHDLLIGDYEDTYFNLTLKLFHSYHWAAQFCRRYNPIFIFMEDDYAVNPKKLVDYLKGLTPIELHRLNNGFERPENVVFRPSNPVNLQWTFSKKEIPWPTNMPEYLGSYNLFGYSVVEDIAIGMYFTKPIVSDNTFLAIIMNKLNLPLLGLDRMTFGDMLPKRRHACTKILFATLDVFEARRCSF</sequence>